<organism evidence="2 3">
    <name type="scientific">Triticum urartu</name>
    <name type="common">Red wild einkorn</name>
    <name type="synonym">Crithodium urartu</name>
    <dbReference type="NCBI Taxonomy" id="4572"/>
    <lineage>
        <taxon>Eukaryota</taxon>
        <taxon>Viridiplantae</taxon>
        <taxon>Streptophyta</taxon>
        <taxon>Embryophyta</taxon>
        <taxon>Tracheophyta</taxon>
        <taxon>Spermatophyta</taxon>
        <taxon>Magnoliopsida</taxon>
        <taxon>Liliopsida</taxon>
        <taxon>Poales</taxon>
        <taxon>Poaceae</taxon>
        <taxon>BOP clade</taxon>
        <taxon>Pooideae</taxon>
        <taxon>Triticodae</taxon>
        <taxon>Triticeae</taxon>
        <taxon>Triticinae</taxon>
        <taxon>Triticum</taxon>
    </lineage>
</organism>
<accession>A0A8R7PKX4</accession>
<dbReference type="Gramene" id="TuG1812G0200005562.01.T03">
    <property type="protein sequence ID" value="TuG1812G0200005562.01.T03"/>
    <property type="gene ID" value="TuG1812G0200005562.01"/>
</dbReference>
<evidence type="ECO:0000256" key="1">
    <source>
        <dbReference type="SAM" id="Phobius"/>
    </source>
</evidence>
<dbReference type="Proteomes" id="UP000015106">
    <property type="component" value="Chromosome 2"/>
</dbReference>
<name>A0A8R7PKX4_TRIUA</name>
<keyword evidence="1" id="KW-0812">Transmembrane</keyword>
<feature type="transmembrane region" description="Helical" evidence="1">
    <location>
        <begin position="12"/>
        <end position="38"/>
    </location>
</feature>
<dbReference type="EnsemblPlants" id="TuG1812G0200005562.01.T03">
    <property type="protein sequence ID" value="TuG1812G0200005562.01.T03"/>
    <property type="gene ID" value="TuG1812G0200005562.01"/>
</dbReference>
<sequence length="111" mass="12533">MNLLNDLNPPIHILACATVDSLLIVLFLFLSLQAWHILLPNILYISNRLSSQAQSMRCLHQLLSSHHGHGFDRRWTSPITYSNSGKYPMIYDATSSCDVPCKQPCDLPLLL</sequence>
<evidence type="ECO:0000313" key="2">
    <source>
        <dbReference type="EnsemblPlants" id="TuG1812G0200005562.01.T03"/>
    </source>
</evidence>
<keyword evidence="1" id="KW-0472">Membrane</keyword>
<dbReference type="AlphaFoldDB" id="A0A8R7PKX4"/>
<proteinExistence type="predicted"/>
<keyword evidence="1" id="KW-1133">Transmembrane helix</keyword>
<evidence type="ECO:0000313" key="3">
    <source>
        <dbReference type="Proteomes" id="UP000015106"/>
    </source>
</evidence>
<keyword evidence="3" id="KW-1185">Reference proteome</keyword>
<protein>
    <submittedName>
        <fullName evidence="2">Uncharacterized protein</fullName>
    </submittedName>
</protein>
<reference evidence="3" key="1">
    <citation type="journal article" date="2013" name="Nature">
        <title>Draft genome of the wheat A-genome progenitor Triticum urartu.</title>
        <authorList>
            <person name="Ling H.Q."/>
            <person name="Zhao S."/>
            <person name="Liu D."/>
            <person name="Wang J."/>
            <person name="Sun H."/>
            <person name="Zhang C."/>
            <person name="Fan H."/>
            <person name="Li D."/>
            <person name="Dong L."/>
            <person name="Tao Y."/>
            <person name="Gao C."/>
            <person name="Wu H."/>
            <person name="Li Y."/>
            <person name="Cui Y."/>
            <person name="Guo X."/>
            <person name="Zheng S."/>
            <person name="Wang B."/>
            <person name="Yu K."/>
            <person name="Liang Q."/>
            <person name="Yang W."/>
            <person name="Lou X."/>
            <person name="Chen J."/>
            <person name="Feng M."/>
            <person name="Jian J."/>
            <person name="Zhang X."/>
            <person name="Luo G."/>
            <person name="Jiang Y."/>
            <person name="Liu J."/>
            <person name="Wang Z."/>
            <person name="Sha Y."/>
            <person name="Zhang B."/>
            <person name="Wu H."/>
            <person name="Tang D."/>
            <person name="Shen Q."/>
            <person name="Xue P."/>
            <person name="Zou S."/>
            <person name="Wang X."/>
            <person name="Liu X."/>
            <person name="Wang F."/>
            <person name="Yang Y."/>
            <person name="An X."/>
            <person name="Dong Z."/>
            <person name="Zhang K."/>
            <person name="Zhang X."/>
            <person name="Luo M.C."/>
            <person name="Dvorak J."/>
            <person name="Tong Y."/>
            <person name="Wang J."/>
            <person name="Yang H."/>
            <person name="Li Z."/>
            <person name="Wang D."/>
            <person name="Zhang A."/>
            <person name="Wang J."/>
        </authorList>
    </citation>
    <scope>NUCLEOTIDE SEQUENCE</scope>
    <source>
        <strain evidence="3">cv. G1812</strain>
    </source>
</reference>
<reference evidence="2" key="2">
    <citation type="submission" date="2018-03" db="EMBL/GenBank/DDBJ databases">
        <title>The Triticum urartu genome reveals the dynamic nature of wheat genome evolution.</title>
        <authorList>
            <person name="Ling H."/>
            <person name="Ma B."/>
            <person name="Shi X."/>
            <person name="Liu H."/>
            <person name="Dong L."/>
            <person name="Sun H."/>
            <person name="Cao Y."/>
            <person name="Gao Q."/>
            <person name="Zheng S."/>
            <person name="Li Y."/>
            <person name="Yu Y."/>
            <person name="Du H."/>
            <person name="Qi M."/>
            <person name="Li Y."/>
            <person name="Yu H."/>
            <person name="Cui Y."/>
            <person name="Wang N."/>
            <person name="Chen C."/>
            <person name="Wu H."/>
            <person name="Zhao Y."/>
            <person name="Zhang J."/>
            <person name="Li Y."/>
            <person name="Zhou W."/>
            <person name="Zhang B."/>
            <person name="Hu W."/>
            <person name="Eijk M."/>
            <person name="Tang J."/>
            <person name="Witsenboer H."/>
            <person name="Zhao S."/>
            <person name="Li Z."/>
            <person name="Zhang A."/>
            <person name="Wang D."/>
            <person name="Liang C."/>
        </authorList>
    </citation>
    <scope>NUCLEOTIDE SEQUENCE [LARGE SCALE GENOMIC DNA]</scope>
    <source>
        <strain evidence="2">cv. G1812</strain>
    </source>
</reference>
<reference evidence="2" key="3">
    <citation type="submission" date="2022-06" db="UniProtKB">
        <authorList>
            <consortium name="EnsemblPlants"/>
        </authorList>
    </citation>
    <scope>IDENTIFICATION</scope>
</reference>